<gene>
    <name evidence="1" type="ORF">CDO51_03270</name>
</gene>
<dbReference type="EMBL" id="NIQC01000004">
    <property type="protein sequence ID" value="OWZ84533.1"/>
    <property type="molecule type" value="Genomic_DNA"/>
</dbReference>
<protein>
    <submittedName>
        <fullName evidence="1">Uncharacterized protein</fullName>
    </submittedName>
</protein>
<sequence>MHKHIIHRHPPFKIKKSHFSNKLEPIWFDYMDDMEVAYHPFDLPATGWWSNQWVSYDKSDEKK</sequence>
<dbReference type="RefSeq" id="WP_089022863.1">
    <property type="nucleotide sequence ID" value="NZ_NIQC01000004.1"/>
</dbReference>
<keyword evidence="2" id="KW-1185">Reference proteome</keyword>
<name>A0A226BZT6_9FIRM</name>
<reference evidence="1 2" key="1">
    <citation type="submission" date="2017-06" db="EMBL/GenBank/DDBJ databases">
        <title>Draft Genome Sequence of Natranaerobius trueperi halophilic, alkalithermophilic bacteria from soda lakes.</title>
        <authorList>
            <person name="Zhao B."/>
        </authorList>
    </citation>
    <scope>NUCLEOTIDE SEQUENCE [LARGE SCALE GENOMIC DNA]</scope>
    <source>
        <strain evidence="1 2">DSM 18760</strain>
    </source>
</reference>
<proteinExistence type="predicted"/>
<dbReference type="Proteomes" id="UP000214588">
    <property type="component" value="Unassembled WGS sequence"/>
</dbReference>
<dbReference type="OrthoDB" id="2112246at2"/>
<dbReference type="AlphaFoldDB" id="A0A226BZT6"/>
<evidence type="ECO:0000313" key="1">
    <source>
        <dbReference type="EMBL" id="OWZ84533.1"/>
    </source>
</evidence>
<organism evidence="1 2">
    <name type="scientific">Natranaerobius trueperi</name>
    <dbReference type="NCBI Taxonomy" id="759412"/>
    <lineage>
        <taxon>Bacteria</taxon>
        <taxon>Bacillati</taxon>
        <taxon>Bacillota</taxon>
        <taxon>Clostridia</taxon>
        <taxon>Natranaerobiales</taxon>
        <taxon>Natranaerobiaceae</taxon>
        <taxon>Natranaerobius</taxon>
    </lineage>
</organism>
<evidence type="ECO:0000313" key="2">
    <source>
        <dbReference type="Proteomes" id="UP000214588"/>
    </source>
</evidence>
<accession>A0A226BZT6</accession>
<comment type="caution">
    <text evidence="1">The sequence shown here is derived from an EMBL/GenBank/DDBJ whole genome shotgun (WGS) entry which is preliminary data.</text>
</comment>